<dbReference type="PROSITE" id="PS00018">
    <property type="entry name" value="EF_HAND_1"/>
    <property type="match status" value="2"/>
</dbReference>
<dbReference type="InterPro" id="IPR050230">
    <property type="entry name" value="CALM/Myosin/TropC-like"/>
</dbReference>
<sequence>MGDLKLSSQHLELLRKAFNAFDKDKKGCIPTDMVGTILDLLGHTQSELSLKAIIKEVDVDGSGELEFEEFCILASRFLVEEEEITDAVLMELKEFFRLYDREGNGYITVEVMREILSELDENISPQDLDGMIEEIDADGSGTVDLQEFMAVMTG</sequence>
<dbReference type="EMBL" id="GEDC01000168">
    <property type="protein sequence ID" value="JAS37130.1"/>
    <property type="molecule type" value="Transcribed_RNA"/>
</dbReference>
<dbReference type="GO" id="GO:0005509">
    <property type="term" value="F:calcium ion binding"/>
    <property type="evidence" value="ECO:0007669"/>
    <property type="project" value="InterPro"/>
</dbReference>
<evidence type="ECO:0000259" key="3">
    <source>
        <dbReference type="PROSITE" id="PS50222"/>
    </source>
</evidence>
<feature type="domain" description="EF-hand" evidence="3">
    <location>
        <begin position="87"/>
        <end position="122"/>
    </location>
</feature>
<dbReference type="CDD" id="cd00051">
    <property type="entry name" value="EFh"/>
    <property type="match status" value="2"/>
</dbReference>
<dbReference type="Pfam" id="PF13499">
    <property type="entry name" value="EF-hand_7"/>
    <property type="match status" value="2"/>
</dbReference>
<evidence type="ECO:0000256" key="2">
    <source>
        <dbReference type="ARBA" id="ARBA00022837"/>
    </source>
</evidence>
<keyword evidence="1" id="KW-0677">Repeat</keyword>
<accession>A0A1B6C4X7</accession>
<dbReference type="InterPro" id="IPR011992">
    <property type="entry name" value="EF-hand-dom_pair"/>
</dbReference>
<dbReference type="PANTHER" id="PTHR23048:SF0">
    <property type="entry name" value="CALMODULIN LIKE 3"/>
    <property type="match status" value="1"/>
</dbReference>
<name>A0A1B6C4X7_9HEMI</name>
<dbReference type="PANTHER" id="PTHR23048">
    <property type="entry name" value="MYOSIN LIGHT CHAIN 1, 3"/>
    <property type="match status" value="1"/>
</dbReference>
<dbReference type="SMART" id="SM00054">
    <property type="entry name" value="EFh"/>
    <property type="match status" value="4"/>
</dbReference>
<dbReference type="InterPro" id="IPR002048">
    <property type="entry name" value="EF_hand_dom"/>
</dbReference>
<evidence type="ECO:0000313" key="5">
    <source>
        <dbReference type="EMBL" id="JAS37130.1"/>
    </source>
</evidence>
<evidence type="ECO:0000313" key="4">
    <source>
        <dbReference type="EMBL" id="JAS08556.1"/>
    </source>
</evidence>
<keyword evidence="2" id="KW-0106">Calcium</keyword>
<organism evidence="4">
    <name type="scientific">Clastoptera arizonana</name>
    <name type="common">Arizona spittle bug</name>
    <dbReference type="NCBI Taxonomy" id="38151"/>
    <lineage>
        <taxon>Eukaryota</taxon>
        <taxon>Metazoa</taxon>
        <taxon>Ecdysozoa</taxon>
        <taxon>Arthropoda</taxon>
        <taxon>Hexapoda</taxon>
        <taxon>Insecta</taxon>
        <taxon>Pterygota</taxon>
        <taxon>Neoptera</taxon>
        <taxon>Paraneoptera</taxon>
        <taxon>Hemiptera</taxon>
        <taxon>Auchenorrhyncha</taxon>
        <taxon>Cercopoidea</taxon>
        <taxon>Clastopteridae</taxon>
        <taxon>Clastoptera</taxon>
    </lineage>
</organism>
<dbReference type="SUPFAM" id="SSF47473">
    <property type="entry name" value="EF-hand"/>
    <property type="match status" value="1"/>
</dbReference>
<dbReference type="EMBL" id="GEDC01028742">
    <property type="protein sequence ID" value="JAS08556.1"/>
    <property type="molecule type" value="Transcribed_RNA"/>
</dbReference>
<feature type="domain" description="EF-hand" evidence="3">
    <location>
        <begin position="123"/>
        <end position="154"/>
    </location>
</feature>
<dbReference type="PROSITE" id="PS50222">
    <property type="entry name" value="EF_HAND_2"/>
    <property type="match status" value="4"/>
</dbReference>
<dbReference type="GO" id="GO:0016460">
    <property type="term" value="C:myosin II complex"/>
    <property type="evidence" value="ECO:0007669"/>
    <property type="project" value="TreeGrafter"/>
</dbReference>
<proteinExistence type="predicted"/>
<reference evidence="4" key="1">
    <citation type="submission" date="2015-12" db="EMBL/GenBank/DDBJ databases">
        <title>De novo transcriptome assembly of four potential Pierce s Disease insect vectors from Arizona vineyards.</title>
        <authorList>
            <person name="Tassone E.E."/>
        </authorList>
    </citation>
    <scope>NUCLEOTIDE SEQUENCE</scope>
</reference>
<dbReference type="Gene3D" id="1.10.238.10">
    <property type="entry name" value="EF-hand"/>
    <property type="match status" value="2"/>
</dbReference>
<dbReference type="InterPro" id="IPR018247">
    <property type="entry name" value="EF_Hand_1_Ca_BS"/>
</dbReference>
<protein>
    <recommendedName>
        <fullName evidence="3">EF-hand domain-containing protein</fullName>
    </recommendedName>
</protein>
<feature type="domain" description="EF-hand" evidence="3">
    <location>
        <begin position="45"/>
        <end position="80"/>
    </location>
</feature>
<evidence type="ECO:0000256" key="1">
    <source>
        <dbReference type="ARBA" id="ARBA00022737"/>
    </source>
</evidence>
<feature type="domain" description="EF-hand" evidence="3">
    <location>
        <begin position="9"/>
        <end position="44"/>
    </location>
</feature>
<dbReference type="AlphaFoldDB" id="A0A1B6C4X7"/>
<gene>
    <name evidence="5" type="ORF">g.44021</name>
    <name evidence="4" type="ORF">g.44022</name>
</gene>
<dbReference type="FunFam" id="1.10.238.10:FF:000001">
    <property type="entry name" value="Calmodulin 1"/>
    <property type="match status" value="1"/>
</dbReference>